<feature type="non-terminal residue" evidence="2">
    <location>
        <position position="1"/>
    </location>
</feature>
<organism evidence="2 3">
    <name type="scientific">Ambispora leptoticha</name>
    <dbReference type="NCBI Taxonomy" id="144679"/>
    <lineage>
        <taxon>Eukaryota</taxon>
        <taxon>Fungi</taxon>
        <taxon>Fungi incertae sedis</taxon>
        <taxon>Mucoromycota</taxon>
        <taxon>Glomeromycotina</taxon>
        <taxon>Glomeromycetes</taxon>
        <taxon>Archaeosporales</taxon>
        <taxon>Ambisporaceae</taxon>
        <taxon>Ambispora</taxon>
    </lineage>
</organism>
<sequence length="134" mass="15584">QSTLPDDYLNTKISRSKIDKNSTKAIENSSSDYNKKERAIKLTDSKLRKQQRKTCTKEATQEKQNFAKKLLEKRGYWSDPERRSSIVTQTRKQTNTSRIGQNKVKAYVQSKNNNNKVTCKEQIELSIEPSRKLD</sequence>
<protein>
    <submittedName>
        <fullName evidence="2">9062_t:CDS:1</fullName>
    </submittedName>
</protein>
<accession>A0A9N9J8B1</accession>
<dbReference type="EMBL" id="CAJVPS010051680">
    <property type="protein sequence ID" value="CAG8769851.1"/>
    <property type="molecule type" value="Genomic_DNA"/>
</dbReference>
<feature type="compositionally biased region" description="Polar residues" evidence="1">
    <location>
        <begin position="85"/>
        <end position="97"/>
    </location>
</feature>
<keyword evidence="3" id="KW-1185">Reference proteome</keyword>
<evidence type="ECO:0000313" key="2">
    <source>
        <dbReference type="EMBL" id="CAG8769851.1"/>
    </source>
</evidence>
<gene>
    <name evidence="2" type="ORF">ALEPTO_LOCUS14084</name>
</gene>
<evidence type="ECO:0000256" key="1">
    <source>
        <dbReference type="SAM" id="MobiDB-lite"/>
    </source>
</evidence>
<comment type="caution">
    <text evidence="2">The sequence shown here is derived from an EMBL/GenBank/DDBJ whole genome shotgun (WGS) entry which is preliminary data.</text>
</comment>
<dbReference type="Proteomes" id="UP000789508">
    <property type="component" value="Unassembled WGS sequence"/>
</dbReference>
<name>A0A9N9J8B1_9GLOM</name>
<proteinExistence type="predicted"/>
<dbReference type="AlphaFoldDB" id="A0A9N9J8B1"/>
<feature type="region of interest" description="Disordered" evidence="1">
    <location>
        <begin position="77"/>
        <end position="97"/>
    </location>
</feature>
<evidence type="ECO:0000313" key="3">
    <source>
        <dbReference type="Proteomes" id="UP000789508"/>
    </source>
</evidence>
<reference evidence="2" key="1">
    <citation type="submission" date="2021-06" db="EMBL/GenBank/DDBJ databases">
        <authorList>
            <person name="Kallberg Y."/>
            <person name="Tangrot J."/>
            <person name="Rosling A."/>
        </authorList>
    </citation>
    <scope>NUCLEOTIDE SEQUENCE</scope>
    <source>
        <strain evidence="2">FL130A</strain>
    </source>
</reference>